<sequence length="248" mass="26439">MSGAGAKGLGERPALPKRFYVAAEPVETPDGFVVALDGRHARTPARAPLALPTRGLAEAVVAEWNAQGETIDPMTMPLTRLANVAIDGVRLEMEAVAAEIVKYAGSDLLCYRASHPERLVQRQTALWDPILAAARDDLGARFMLAEGVMFVEQPQTALEAVAHAVPREDVFALTGANVITTLTGSALIALGVARGWLTVDAAWEAADLDDAWNAELWGADTEAETRRRARRAEMTAAATMMTLAGRPG</sequence>
<name>A0ABU1DAY1_9HYPH</name>
<protein>
    <submittedName>
        <fullName evidence="4">ATPase</fullName>
    </submittedName>
</protein>
<dbReference type="Gene3D" id="1.10.3580.10">
    <property type="entry name" value="ATP12 ATPase"/>
    <property type="match status" value="1"/>
</dbReference>
<keyword evidence="3" id="KW-0143">Chaperone</keyword>
<dbReference type="EMBL" id="JADBEO010000002">
    <property type="protein sequence ID" value="MDR4305268.1"/>
    <property type="molecule type" value="Genomic_DNA"/>
</dbReference>
<organism evidence="4 5">
    <name type="scientific">Chelatococcus sambhunathii</name>
    <dbReference type="NCBI Taxonomy" id="363953"/>
    <lineage>
        <taxon>Bacteria</taxon>
        <taxon>Pseudomonadati</taxon>
        <taxon>Pseudomonadota</taxon>
        <taxon>Alphaproteobacteria</taxon>
        <taxon>Hyphomicrobiales</taxon>
        <taxon>Chelatococcaceae</taxon>
        <taxon>Chelatococcus</taxon>
    </lineage>
</organism>
<reference evidence="4" key="1">
    <citation type="submission" date="2020-10" db="EMBL/GenBank/DDBJ databases">
        <authorList>
            <person name="Abbas A."/>
            <person name="Razzaq R."/>
            <person name="Waqas M."/>
            <person name="Abbas N."/>
            <person name="Nielsen T.K."/>
            <person name="Hansen L.H."/>
            <person name="Hussain S."/>
            <person name="Shahid M."/>
        </authorList>
    </citation>
    <scope>NUCLEOTIDE SEQUENCE</scope>
    <source>
        <strain evidence="4">S14</strain>
    </source>
</reference>
<evidence type="ECO:0000256" key="1">
    <source>
        <dbReference type="ARBA" id="ARBA00008231"/>
    </source>
</evidence>
<dbReference type="PANTHER" id="PTHR21013">
    <property type="entry name" value="ATP SYNTHASE MITOCHONDRIAL F1 COMPLEX ASSEMBLY FACTOR 2/ATP12 PROTEIN, MITOCHONDRIAL PRECURSOR"/>
    <property type="match status" value="1"/>
</dbReference>
<evidence type="ECO:0000313" key="5">
    <source>
        <dbReference type="Proteomes" id="UP001181622"/>
    </source>
</evidence>
<dbReference type="PANTHER" id="PTHR21013:SF10">
    <property type="entry name" value="ATP SYNTHASE MITOCHONDRIAL F1 COMPLEX ASSEMBLY FACTOR 2"/>
    <property type="match status" value="1"/>
</dbReference>
<keyword evidence="5" id="KW-1185">Reference proteome</keyword>
<dbReference type="Pfam" id="PF07542">
    <property type="entry name" value="ATP12"/>
    <property type="match status" value="1"/>
</dbReference>
<comment type="caution">
    <text evidence="4">The sequence shown here is derived from an EMBL/GenBank/DDBJ whole genome shotgun (WGS) entry which is preliminary data.</text>
</comment>
<dbReference type="Proteomes" id="UP001181622">
    <property type="component" value="Unassembled WGS sequence"/>
</dbReference>
<evidence type="ECO:0000256" key="3">
    <source>
        <dbReference type="ARBA" id="ARBA00023186"/>
    </source>
</evidence>
<dbReference type="RefSeq" id="WP_309388316.1">
    <property type="nucleotide sequence ID" value="NZ_JADBEO010000002.1"/>
</dbReference>
<accession>A0ABU1DAY1</accession>
<comment type="similarity">
    <text evidence="1">Belongs to the ATP12 family.</text>
</comment>
<dbReference type="Gene3D" id="3.30.2180.10">
    <property type="entry name" value="ATP12-like"/>
    <property type="match status" value="1"/>
</dbReference>
<dbReference type="SUPFAM" id="SSF160909">
    <property type="entry name" value="ATP12-like"/>
    <property type="match status" value="1"/>
</dbReference>
<keyword evidence="2" id="KW-0809">Transit peptide</keyword>
<evidence type="ECO:0000313" key="4">
    <source>
        <dbReference type="EMBL" id="MDR4305268.1"/>
    </source>
</evidence>
<proteinExistence type="inferred from homology"/>
<evidence type="ECO:0000256" key="2">
    <source>
        <dbReference type="ARBA" id="ARBA00022946"/>
    </source>
</evidence>
<dbReference type="InterPro" id="IPR011419">
    <property type="entry name" value="ATP12_ATP_synth-F1-assembly"/>
</dbReference>
<dbReference type="InterPro" id="IPR042272">
    <property type="entry name" value="ATP12_ATP_synth-F1-assembly_N"/>
</dbReference>
<gene>
    <name evidence="4" type="ORF">IHQ68_01340</name>
</gene>
<dbReference type="InterPro" id="IPR023335">
    <property type="entry name" value="ATP12_ortho_dom_sf"/>
</dbReference>